<feature type="compositionally biased region" description="Polar residues" evidence="3">
    <location>
        <begin position="1"/>
        <end position="13"/>
    </location>
</feature>
<reference evidence="5" key="2">
    <citation type="journal article" date="2023" name="Plants (Basel)">
        <title>Annotation of the Turnera subulata (Passifloraceae) Draft Genome Reveals the S-Locus Evolved after the Divergence of Turneroideae from Passifloroideae in a Stepwise Manner.</title>
        <authorList>
            <person name="Henning P.M."/>
            <person name="Roalson E.H."/>
            <person name="Mir W."/>
            <person name="McCubbin A.G."/>
            <person name="Shore J.S."/>
        </authorList>
    </citation>
    <scope>NUCLEOTIDE SEQUENCE</scope>
    <source>
        <strain evidence="5">F60SS</strain>
    </source>
</reference>
<evidence type="ECO:0000256" key="3">
    <source>
        <dbReference type="SAM" id="MobiDB-lite"/>
    </source>
</evidence>
<proteinExistence type="predicted"/>
<feature type="domain" description="Cystatin" evidence="4">
    <location>
        <begin position="128"/>
        <end position="195"/>
    </location>
</feature>
<dbReference type="AlphaFoldDB" id="A0A9Q0JIU1"/>
<dbReference type="SUPFAM" id="SSF54403">
    <property type="entry name" value="Cystatin/monellin"/>
    <property type="match status" value="1"/>
</dbReference>
<protein>
    <recommendedName>
        <fullName evidence="4">Cystatin domain-containing protein</fullName>
    </recommendedName>
</protein>
<evidence type="ECO:0000259" key="4">
    <source>
        <dbReference type="Pfam" id="PF00031"/>
    </source>
</evidence>
<dbReference type="InterPro" id="IPR000010">
    <property type="entry name" value="Cystatin_dom"/>
</dbReference>
<gene>
    <name evidence="5" type="ORF">Tsubulata_045578</name>
</gene>
<dbReference type="PANTHER" id="PTHR31260">
    <property type="entry name" value="CYSTATIN/MONELLIN SUPERFAMILY PROTEIN"/>
    <property type="match status" value="1"/>
</dbReference>
<keyword evidence="1" id="KW-0646">Protease inhibitor</keyword>
<dbReference type="Proteomes" id="UP001141552">
    <property type="component" value="Unassembled WGS sequence"/>
</dbReference>
<dbReference type="NCBIfam" id="TIGR01638">
    <property type="entry name" value="Atha_cystat_rel"/>
    <property type="match status" value="1"/>
</dbReference>
<keyword evidence="6" id="KW-1185">Reference proteome</keyword>
<dbReference type="EMBL" id="JAKUCV010002412">
    <property type="protein sequence ID" value="KAJ4842732.1"/>
    <property type="molecule type" value="Genomic_DNA"/>
</dbReference>
<dbReference type="GO" id="GO:0004869">
    <property type="term" value="F:cysteine-type endopeptidase inhibitor activity"/>
    <property type="evidence" value="ECO:0007669"/>
    <property type="project" value="UniProtKB-KW"/>
</dbReference>
<dbReference type="Gene3D" id="3.10.450.10">
    <property type="match status" value="1"/>
</dbReference>
<dbReference type="InterPro" id="IPR046350">
    <property type="entry name" value="Cystatin_sf"/>
</dbReference>
<organism evidence="5 6">
    <name type="scientific">Turnera subulata</name>
    <dbReference type="NCBI Taxonomy" id="218843"/>
    <lineage>
        <taxon>Eukaryota</taxon>
        <taxon>Viridiplantae</taxon>
        <taxon>Streptophyta</taxon>
        <taxon>Embryophyta</taxon>
        <taxon>Tracheophyta</taxon>
        <taxon>Spermatophyta</taxon>
        <taxon>Magnoliopsida</taxon>
        <taxon>eudicotyledons</taxon>
        <taxon>Gunneridae</taxon>
        <taxon>Pentapetalae</taxon>
        <taxon>rosids</taxon>
        <taxon>fabids</taxon>
        <taxon>Malpighiales</taxon>
        <taxon>Passifloraceae</taxon>
        <taxon>Turnera</taxon>
    </lineage>
</organism>
<feature type="region of interest" description="Disordered" evidence="3">
    <location>
        <begin position="1"/>
        <end position="26"/>
    </location>
</feature>
<comment type="caution">
    <text evidence="5">The sequence shown here is derived from an EMBL/GenBank/DDBJ whole genome shotgun (WGS) entry which is preliminary data.</text>
</comment>
<dbReference type="OrthoDB" id="1625419at2759"/>
<evidence type="ECO:0000256" key="1">
    <source>
        <dbReference type="ARBA" id="ARBA00022690"/>
    </source>
</evidence>
<dbReference type="PANTHER" id="PTHR31260:SF28">
    <property type="entry name" value="CYSTATIN DOMAIN PROTEIN"/>
    <property type="match status" value="1"/>
</dbReference>
<name>A0A9Q0JIU1_9ROSI</name>
<dbReference type="InterPro" id="IPR006462">
    <property type="entry name" value="MS5"/>
</dbReference>
<keyword evidence="2" id="KW-0789">Thiol protease inhibitor</keyword>
<dbReference type="CDD" id="cd00042">
    <property type="entry name" value="CY"/>
    <property type="match status" value="1"/>
</dbReference>
<reference evidence="5" key="1">
    <citation type="submission" date="2022-02" db="EMBL/GenBank/DDBJ databases">
        <authorList>
            <person name="Henning P.M."/>
            <person name="McCubbin A.G."/>
            <person name="Shore J.S."/>
        </authorList>
    </citation>
    <scope>NUCLEOTIDE SEQUENCE</scope>
    <source>
        <strain evidence="5">F60SS</strain>
        <tissue evidence="5">Leaves</tissue>
    </source>
</reference>
<evidence type="ECO:0000313" key="6">
    <source>
        <dbReference type="Proteomes" id="UP001141552"/>
    </source>
</evidence>
<dbReference type="Pfam" id="PF00031">
    <property type="entry name" value="Cystatin"/>
    <property type="match status" value="1"/>
</dbReference>
<sequence length="232" mass="26067">MAAVTSASGSMYLQSPPPPPEIPPRKKAKVAVEVEEEGPEGYSVFEGKYDYGESLFSDLDCVEEEEDGLYILYVVHYDYGDKPREKVSAYMKQIAESEGFDIDDSPDAFIGSIRPLDKEALHNELDCQDLMECLNYAIAENNANSEKSYLDLVSVKKANYLGCAGFIYYITFVVKHVDLGKNFTFQAKVYSGLGEHKEVLIFRPLYKPSAIYGCGIFEYSPVMPRMLATFQM</sequence>
<evidence type="ECO:0000256" key="2">
    <source>
        <dbReference type="ARBA" id="ARBA00022704"/>
    </source>
</evidence>
<accession>A0A9Q0JIU1</accession>
<evidence type="ECO:0000313" key="5">
    <source>
        <dbReference type="EMBL" id="KAJ4842732.1"/>
    </source>
</evidence>
<dbReference type="InterPro" id="IPR006525">
    <property type="entry name" value="Cystatin-related_pln"/>
</dbReference>